<name>A0AAD4VN54_PRUDU</name>
<evidence type="ECO:0000313" key="2">
    <source>
        <dbReference type="EMBL" id="KAI5328139.1"/>
    </source>
</evidence>
<evidence type="ECO:0000313" key="3">
    <source>
        <dbReference type="Proteomes" id="UP001054821"/>
    </source>
</evidence>
<reference evidence="2 3" key="1">
    <citation type="journal article" date="2022" name="G3 (Bethesda)">
        <title>Whole-genome sequence and methylome profiling of the almond [Prunus dulcis (Mill.) D.A. Webb] cultivar 'Nonpareil'.</title>
        <authorList>
            <person name="D'Amico-Willman K.M."/>
            <person name="Ouma W.Z."/>
            <person name="Meulia T."/>
            <person name="Sideli G.M."/>
            <person name="Gradziel T.M."/>
            <person name="Fresnedo-Ramirez J."/>
        </authorList>
    </citation>
    <scope>NUCLEOTIDE SEQUENCE [LARGE SCALE GENOMIC DNA]</scope>
    <source>
        <strain evidence="2">Clone GOH B32 T37-40</strain>
    </source>
</reference>
<evidence type="ECO:0000256" key="1">
    <source>
        <dbReference type="SAM" id="MobiDB-lite"/>
    </source>
</evidence>
<dbReference type="AlphaFoldDB" id="A0AAD4VN54"/>
<dbReference type="EMBL" id="JAJFAZ020000005">
    <property type="protein sequence ID" value="KAI5328139.1"/>
    <property type="molecule type" value="Genomic_DNA"/>
</dbReference>
<keyword evidence="3" id="KW-1185">Reference proteome</keyword>
<proteinExistence type="predicted"/>
<organism evidence="2 3">
    <name type="scientific">Prunus dulcis</name>
    <name type="common">Almond</name>
    <name type="synonym">Amygdalus dulcis</name>
    <dbReference type="NCBI Taxonomy" id="3755"/>
    <lineage>
        <taxon>Eukaryota</taxon>
        <taxon>Viridiplantae</taxon>
        <taxon>Streptophyta</taxon>
        <taxon>Embryophyta</taxon>
        <taxon>Tracheophyta</taxon>
        <taxon>Spermatophyta</taxon>
        <taxon>Magnoliopsida</taxon>
        <taxon>eudicotyledons</taxon>
        <taxon>Gunneridae</taxon>
        <taxon>Pentapetalae</taxon>
        <taxon>rosids</taxon>
        <taxon>fabids</taxon>
        <taxon>Rosales</taxon>
        <taxon>Rosaceae</taxon>
        <taxon>Amygdaloideae</taxon>
        <taxon>Amygdaleae</taxon>
        <taxon>Prunus</taxon>
    </lineage>
</organism>
<comment type="caution">
    <text evidence="2">The sequence shown here is derived from an EMBL/GenBank/DDBJ whole genome shotgun (WGS) entry which is preliminary data.</text>
</comment>
<accession>A0AAD4VN54</accession>
<gene>
    <name evidence="2" type="ORF">L3X38_027535</name>
</gene>
<sequence>MIRNPGRSRGHRVGRAAILAGLGTPSLPSRNPGRCRDTKFAESQILAGLGTSSLPSGKSWQVSGHQVCRAANPGTHSPSVPGTREAKSSALT</sequence>
<feature type="region of interest" description="Disordered" evidence="1">
    <location>
        <begin position="69"/>
        <end position="92"/>
    </location>
</feature>
<dbReference type="Proteomes" id="UP001054821">
    <property type="component" value="Chromosome 5"/>
</dbReference>
<protein>
    <submittedName>
        <fullName evidence="2">Uncharacterized protein</fullName>
    </submittedName>
</protein>